<dbReference type="NCBIfam" id="TIGR03252">
    <property type="entry name" value="HhH-GPD-type base excision DNA repair protein"/>
    <property type="match status" value="1"/>
</dbReference>
<name>A0A0D8HIJ3_9ACTN</name>
<dbReference type="STRING" id="1280514.AXFE_13070"/>
<gene>
    <name evidence="1" type="ORF">AXFE_13070</name>
</gene>
<dbReference type="PATRIC" id="fig|1280514.3.peg.1705"/>
<dbReference type="InterPro" id="IPR011257">
    <property type="entry name" value="DNA_glycosylase"/>
</dbReference>
<reference evidence="1 2" key="1">
    <citation type="submission" date="2015-01" db="EMBL/GenBank/DDBJ databases">
        <title>Draft genome of the acidophilic iron oxidizer Acidithrix ferrooxidans strain Py-F3.</title>
        <authorList>
            <person name="Poehlein A."/>
            <person name="Eisen S."/>
            <person name="Schloemann M."/>
            <person name="Johnson B.D."/>
            <person name="Daniel R."/>
            <person name="Muehling M."/>
        </authorList>
    </citation>
    <scope>NUCLEOTIDE SEQUENCE [LARGE SCALE GENOMIC DNA]</scope>
    <source>
        <strain evidence="1 2">Py-F3</strain>
    </source>
</reference>
<keyword evidence="2" id="KW-1185">Reference proteome</keyword>
<dbReference type="GO" id="GO:0003824">
    <property type="term" value="F:catalytic activity"/>
    <property type="evidence" value="ECO:0007669"/>
    <property type="project" value="InterPro"/>
</dbReference>
<dbReference type="RefSeq" id="WP_052605055.1">
    <property type="nucleotide sequence ID" value="NZ_JXYS01000029.1"/>
</dbReference>
<dbReference type="EMBL" id="JXYS01000029">
    <property type="protein sequence ID" value="KJF17810.1"/>
    <property type="molecule type" value="Genomic_DNA"/>
</dbReference>
<dbReference type="InterPro" id="IPR017658">
    <property type="entry name" value="HhH-GPD_base_excis"/>
</dbReference>
<accession>A0A0D8HIJ3</accession>
<sequence length="193" mass="21404">MPFYIAAEENANLLLDQSPLALLIGMVLDQQIPMERAFSAPYLLQDRLGQPLDAQYIATMDPEKLQELFSIKPALHRFPSAMAKRVAEVARLVAVDYNNDAGAIWNNATSPSDLFKRICDLPGFGIDKTKIFIALLGKQVGIKIDGWQEVCQPFGEEGTTISVADIIDDATFASVRQFKQEMKLAKKAKTDEV</sequence>
<proteinExistence type="predicted"/>
<evidence type="ECO:0000313" key="2">
    <source>
        <dbReference type="Proteomes" id="UP000032360"/>
    </source>
</evidence>
<protein>
    <submittedName>
        <fullName evidence="1">HhH-GPD superfamily base excision DNA repair protein</fullName>
    </submittedName>
</protein>
<comment type="caution">
    <text evidence="1">The sequence shown here is derived from an EMBL/GenBank/DDBJ whole genome shotgun (WGS) entry which is preliminary data.</text>
</comment>
<dbReference type="GO" id="GO:0006281">
    <property type="term" value="P:DNA repair"/>
    <property type="evidence" value="ECO:0007669"/>
    <property type="project" value="InterPro"/>
</dbReference>
<evidence type="ECO:0000313" key="1">
    <source>
        <dbReference type="EMBL" id="KJF17810.1"/>
    </source>
</evidence>
<dbReference type="Proteomes" id="UP000032360">
    <property type="component" value="Unassembled WGS sequence"/>
</dbReference>
<dbReference type="AlphaFoldDB" id="A0A0D8HIJ3"/>
<organism evidence="1 2">
    <name type="scientific">Acidithrix ferrooxidans</name>
    <dbReference type="NCBI Taxonomy" id="1280514"/>
    <lineage>
        <taxon>Bacteria</taxon>
        <taxon>Bacillati</taxon>
        <taxon>Actinomycetota</taxon>
        <taxon>Acidimicrobiia</taxon>
        <taxon>Acidimicrobiales</taxon>
        <taxon>Acidimicrobiaceae</taxon>
        <taxon>Acidithrix</taxon>
    </lineage>
</organism>
<dbReference type="SUPFAM" id="SSF48150">
    <property type="entry name" value="DNA-glycosylase"/>
    <property type="match status" value="1"/>
</dbReference>
<dbReference type="OrthoDB" id="1492580at2"/>